<gene>
    <name evidence="4" type="ORF">H9928_09590</name>
</gene>
<feature type="domain" description="NigD-like C-terminal" evidence="3">
    <location>
        <begin position="112"/>
        <end position="220"/>
    </location>
</feature>
<evidence type="ECO:0000313" key="4">
    <source>
        <dbReference type="EMBL" id="MBU3856784.1"/>
    </source>
</evidence>
<dbReference type="PROSITE" id="PS51257">
    <property type="entry name" value="PROKAR_LIPOPROTEIN"/>
    <property type="match status" value="1"/>
</dbReference>
<dbReference type="Gene3D" id="2.60.40.2370">
    <property type="entry name" value="NigD-like, C-terminal beta sandwich domain"/>
    <property type="match status" value="1"/>
</dbReference>
<evidence type="ECO:0000256" key="1">
    <source>
        <dbReference type="SAM" id="MobiDB-lite"/>
    </source>
</evidence>
<sequence>MKTNLISWKHVVALIWAFSGLAACDDDDNCRKIYYPAHSTGCISMGTVKDGKILTDKGNTLIIDETSVEHELEEGKRVFISGEILDRESETRYLVKVNKYHQLLEKSYITMPSDTDTLGHDAFNILRAWFGGECLNLQAEMYYNPSSGISHLLNLVYNDTLSTNDTLRFSLRHNAYGDTLKTRTGRATASFHIDTLATKEKTHVIVEYPWYDRHGKERTYVTEGDYYIAEENQEEETENNTDTAEDGTISIH</sequence>
<dbReference type="EMBL" id="JAHLFJ010000083">
    <property type="protein sequence ID" value="MBU3856784.1"/>
    <property type="molecule type" value="Genomic_DNA"/>
</dbReference>
<feature type="compositionally biased region" description="Acidic residues" evidence="1">
    <location>
        <begin position="231"/>
        <end position="245"/>
    </location>
</feature>
<feature type="signal peptide" evidence="2">
    <location>
        <begin position="1"/>
        <end position="22"/>
    </location>
</feature>
<reference evidence="4" key="2">
    <citation type="submission" date="2021-04" db="EMBL/GenBank/DDBJ databases">
        <authorList>
            <person name="Gilroy R."/>
        </authorList>
    </citation>
    <scope>NUCLEOTIDE SEQUENCE</scope>
    <source>
        <strain evidence="4">8470</strain>
    </source>
</reference>
<dbReference type="InterPro" id="IPR035376">
    <property type="entry name" value="NigD_C"/>
</dbReference>
<accession>A0A948X3F5</accession>
<dbReference type="AlphaFoldDB" id="A0A948X3F5"/>
<evidence type="ECO:0000256" key="2">
    <source>
        <dbReference type="SAM" id="SignalP"/>
    </source>
</evidence>
<keyword evidence="2" id="KW-0732">Signal</keyword>
<dbReference type="Pfam" id="PF17415">
    <property type="entry name" value="NigD_C"/>
    <property type="match status" value="1"/>
</dbReference>
<protein>
    <recommendedName>
        <fullName evidence="3">NigD-like C-terminal domain-containing protein</fullName>
    </recommendedName>
</protein>
<proteinExistence type="predicted"/>
<dbReference type="Proteomes" id="UP000784286">
    <property type="component" value="Unassembled WGS sequence"/>
</dbReference>
<name>A0A948X3F5_9BACT</name>
<feature type="chain" id="PRO_5037047658" description="NigD-like C-terminal domain-containing protein" evidence="2">
    <location>
        <begin position="23"/>
        <end position="252"/>
    </location>
</feature>
<reference evidence="4" key="1">
    <citation type="journal article" date="2021" name="PeerJ">
        <title>Extensive microbial diversity within the chicken gut microbiome revealed by metagenomics and culture.</title>
        <authorList>
            <person name="Gilroy R."/>
            <person name="Ravi A."/>
            <person name="Getino M."/>
            <person name="Pursley I."/>
            <person name="Horton D.L."/>
            <person name="Alikhan N.F."/>
            <person name="Baker D."/>
            <person name="Gharbi K."/>
            <person name="Hall N."/>
            <person name="Watson M."/>
            <person name="Adriaenssens E.M."/>
            <person name="Foster-Nyarko E."/>
            <person name="Jarju S."/>
            <person name="Secka A."/>
            <person name="Antonio M."/>
            <person name="Oren A."/>
            <person name="Chaudhuri R.R."/>
            <person name="La Ragione R."/>
            <person name="Hildebrand F."/>
            <person name="Pallen M.J."/>
        </authorList>
    </citation>
    <scope>NUCLEOTIDE SEQUENCE</scope>
    <source>
        <strain evidence="4">8470</strain>
    </source>
</reference>
<feature type="region of interest" description="Disordered" evidence="1">
    <location>
        <begin position="231"/>
        <end position="252"/>
    </location>
</feature>
<dbReference type="InterPro" id="IPR038179">
    <property type="entry name" value="NigD-like_N_sf"/>
</dbReference>
<evidence type="ECO:0000259" key="3">
    <source>
        <dbReference type="Pfam" id="PF17415"/>
    </source>
</evidence>
<comment type="caution">
    <text evidence="4">The sequence shown here is derived from an EMBL/GenBank/DDBJ whole genome shotgun (WGS) entry which is preliminary data.</text>
</comment>
<dbReference type="InterPro" id="IPR038143">
    <property type="entry name" value="NigD-like_C_dom_sf"/>
</dbReference>
<evidence type="ECO:0000313" key="5">
    <source>
        <dbReference type="Proteomes" id="UP000784286"/>
    </source>
</evidence>
<organism evidence="4 5">
    <name type="scientific">Candidatus Phocaeicola excrementipullorum</name>
    <dbReference type="NCBI Taxonomy" id="2838731"/>
    <lineage>
        <taxon>Bacteria</taxon>
        <taxon>Pseudomonadati</taxon>
        <taxon>Bacteroidota</taxon>
        <taxon>Bacteroidia</taxon>
        <taxon>Bacteroidales</taxon>
        <taxon>Bacteroidaceae</taxon>
        <taxon>Phocaeicola</taxon>
    </lineage>
</organism>
<dbReference type="Gene3D" id="2.40.50.500">
    <property type="entry name" value="NigD-like N-terminal OB domain"/>
    <property type="match status" value="1"/>
</dbReference>